<evidence type="ECO:0000313" key="1">
    <source>
        <dbReference type="EMBL" id="ASV88231.1"/>
    </source>
</evidence>
<keyword evidence="1" id="KW-0614">Plasmid</keyword>
<reference evidence="1 2" key="1">
    <citation type="submission" date="2017-07" db="EMBL/GenBank/DDBJ databases">
        <title>Phylogenetic study on the rhizospheric bacterium Ochrobactrum sp. A44.</title>
        <authorList>
            <person name="Krzyzanowska D.M."/>
            <person name="Ossowicki A."/>
            <person name="Rajewska M."/>
            <person name="Maciag T."/>
            <person name="Kaczynski Z."/>
            <person name="Czerwicka M."/>
            <person name="Jafra S."/>
        </authorList>
    </citation>
    <scope>NUCLEOTIDE SEQUENCE [LARGE SCALE GENOMIC DNA]</scope>
    <source>
        <strain evidence="1 2">A44</strain>
        <plasmid evidence="1 2">unnamed1</plasmid>
    </source>
</reference>
<proteinExistence type="predicted"/>
<gene>
    <name evidence="1" type="ORF">CES85_3197</name>
</gene>
<accession>A0A248UPC1</accession>
<name>A0A248UPC1_9HYPH</name>
<organism evidence="1 2">
    <name type="scientific">Ochrobactrum quorumnocens</name>
    <dbReference type="NCBI Taxonomy" id="271865"/>
    <lineage>
        <taxon>Bacteria</taxon>
        <taxon>Pseudomonadati</taxon>
        <taxon>Pseudomonadota</taxon>
        <taxon>Alphaproteobacteria</taxon>
        <taxon>Hyphomicrobiales</taxon>
        <taxon>Brucellaceae</taxon>
        <taxon>Brucella/Ochrobactrum group</taxon>
        <taxon>Ochrobactrum</taxon>
    </lineage>
</organism>
<dbReference type="AlphaFoldDB" id="A0A248UPC1"/>
<protein>
    <submittedName>
        <fullName evidence="1">Uncharacterized protein</fullName>
    </submittedName>
</protein>
<evidence type="ECO:0000313" key="2">
    <source>
        <dbReference type="Proteomes" id="UP000215256"/>
    </source>
</evidence>
<dbReference type="EMBL" id="CP022605">
    <property type="protein sequence ID" value="ASV88231.1"/>
    <property type="molecule type" value="Genomic_DNA"/>
</dbReference>
<geneLocation type="plasmid" evidence="1 2">
    <name>unnamed1</name>
</geneLocation>
<sequence>MALMTFALNALDRPDFGIRQKARQIVGQAECRQYTDEGVERRVFASFKTLYAADRCAGFSRYVRLRQISAEADFCYPVPDITQDSFHCFGGRVTMGHIRDLTSNKHQ</sequence>
<dbReference type="Proteomes" id="UP000215256">
    <property type="component" value="Plasmid unnamed1"/>
</dbReference>
<dbReference type="KEGG" id="och:CES85_3197"/>